<evidence type="ECO:0000313" key="1">
    <source>
        <dbReference type="EMBL" id="CCY76648.1"/>
    </source>
</evidence>
<dbReference type="EMBL" id="CAYU010000038">
    <property type="protein sequence ID" value="CCY76648.1"/>
    <property type="molecule type" value="Genomic_DNA"/>
</dbReference>
<comment type="caution">
    <text evidence="1">The sequence shown here is derived from an EMBL/GenBank/DDBJ whole genome shotgun (WGS) entry which is preliminary data.</text>
</comment>
<sequence>MLNRDKKAIAKSFGVGYTYLESWLESISYVRNICAHYGRLYNAKLSKTPILYREYIQSGIGNNRIYGVLLCLKQLLKNDTHWKFFVDNIEILIEKYEYVRIDTMGFPDNWKSLLSS</sequence>
<evidence type="ECO:0000313" key="2">
    <source>
        <dbReference type="Proteomes" id="UP000018300"/>
    </source>
</evidence>
<name>R5LBY1_9FIRM</name>
<evidence type="ECO:0008006" key="3">
    <source>
        <dbReference type="Google" id="ProtNLM"/>
    </source>
</evidence>
<organism evidence="1 2">
    <name type="scientific">Eshraghiella crossota CAG:259</name>
    <dbReference type="NCBI Taxonomy" id="1263062"/>
    <lineage>
        <taxon>Bacteria</taxon>
        <taxon>Bacillati</taxon>
        <taxon>Bacillota</taxon>
        <taxon>Clostridia</taxon>
        <taxon>Lachnospirales</taxon>
        <taxon>Lachnospiraceae</taxon>
        <taxon>Eshraghiella</taxon>
    </lineage>
</organism>
<gene>
    <name evidence="1" type="ORF">BN569_00354</name>
</gene>
<dbReference type="Pfam" id="PF07751">
    <property type="entry name" value="Abi_2"/>
    <property type="match status" value="1"/>
</dbReference>
<reference evidence="1" key="1">
    <citation type="submission" date="2012-11" db="EMBL/GenBank/DDBJ databases">
        <title>Dependencies among metagenomic species, viruses, plasmids and units of genetic variation.</title>
        <authorList>
            <person name="Nielsen H.B."/>
            <person name="Almeida M."/>
            <person name="Juncker A.S."/>
            <person name="Rasmussen S."/>
            <person name="Li J."/>
            <person name="Sunagawa S."/>
            <person name="Plichta D."/>
            <person name="Gautier L."/>
            <person name="Le Chatelier E."/>
            <person name="Peletier E."/>
            <person name="Bonde I."/>
            <person name="Nielsen T."/>
            <person name="Manichanh C."/>
            <person name="Arumugam M."/>
            <person name="Batto J."/>
            <person name="Santos M.B.Q.D."/>
            <person name="Blom N."/>
            <person name="Borruel N."/>
            <person name="Burgdorf K.S."/>
            <person name="Boumezbeur F."/>
            <person name="Casellas F."/>
            <person name="Dore J."/>
            <person name="Guarner F."/>
            <person name="Hansen T."/>
            <person name="Hildebrand F."/>
            <person name="Kaas R.S."/>
            <person name="Kennedy S."/>
            <person name="Kristiansen K."/>
            <person name="Kultima J.R."/>
            <person name="Leonard P."/>
            <person name="Levenez F."/>
            <person name="Lund O."/>
            <person name="Moumen B."/>
            <person name="Le Paslier D."/>
            <person name="Pons N."/>
            <person name="Pedersen O."/>
            <person name="Prifti E."/>
            <person name="Qin J."/>
            <person name="Raes J."/>
            <person name="Tap J."/>
            <person name="Tims S."/>
            <person name="Ussery D.W."/>
            <person name="Yamada T."/>
            <person name="MetaHit consortium"/>
            <person name="Renault P."/>
            <person name="Sicheritz-Ponten T."/>
            <person name="Bork P."/>
            <person name="Wang J."/>
            <person name="Brunak S."/>
            <person name="Ehrlich S.D."/>
        </authorList>
    </citation>
    <scope>NUCLEOTIDE SEQUENCE [LARGE SCALE GENOMIC DNA]</scope>
</reference>
<proteinExistence type="predicted"/>
<dbReference type="InterPro" id="IPR011664">
    <property type="entry name" value="Abi_system_AbiD/AbiF-like"/>
</dbReference>
<dbReference type="AlphaFoldDB" id="R5LBY1"/>
<accession>R5LBY1</accession>
<protein>
    <recommendedName>
        <fullName evidence="3">Abortive infection bacteriophage resistance protein</fullName>
    </recommendedName>
</protein>
<dbReference type="Proteomes" id="UP000018300">
    <property type="component" value="Unassembled WGS sequence"/>
</dbReference>